<name>A0A426FS47_9BURK</name>
<dbReference type="Proteomes" id="UP000270261">
    <property type="component" value="Unassembled WGS sequence"/>
</dbReference>
<dbReference type="AlphaFoldDB" id="A0A426FS47"/>
<protein>
    <submittedName>
        <fullName evidence="1">Uncharacterized protein</fullName>
    </submittedName>
</protein>
<keyword evidence="2" id="KW-1185">Reference proteome</keyword>
<reference evidence="1 2" key="1">
    <citation type="submission" date="2018-11" db="EMBL/GenBank/DDBJ databases">
        <title>Genome sequencing of Lautropia sp. KCOM 2505 (= ChDC F240).</title>
        <authorList>
            <person name="Kook J.-K."/>
            <person name="Park S.-N."/>
            <person name="Lim Y.K."/>
        </authorList>
    </citation>
    <scope>NUCLEOTIDE SEQUENCE [LARGE SCALE GENOMIC DNA]</scope>
    <source>
        <strain evidence="1 2">KCOM 2505</strain>
    </source>
</reference>
<accession>A0A426FS47</accession>
<proteinExistence type="predicted"/>
<gene>
    <name evidence="1" type="ORF">EHV23_04940</name>
</gene>
<organism evidence="1 2">
    <name type="scientific">Lautropia dentalis</name>
    <dbReference type="NCBI Taxonomy" id="2490857"/>
    <lineage>
        <taxon>Bacteria</taxon>
        <taxon>Pseudomonadati</taxon>
        <taxon>Pseudomonadota</taxon>
        <taxon>Betaproteobacteria</taxon>
        <taxon>Burkholderiales</taxon>
        <taxon>Burkholderiaceae</taxon>
        <taxon>Lautropia</taxon>
    </lineage>
</organism>
<dbReference type="RefSeq" id="WP_125094961.1">
    <property type="nucleotide sequence ID" value="NZ_RRUE01000001.1"/>
</dbReference>
<evidence type="ECO:0000313" key="2">
    <source>
        <dbReference type="Proteomes" id="UP000270261"/>
    </source>
</evidence>
<dbReference type="EMBL" id="RRUE01000001">
    <property type="protein sequence ID" value="RRN45532.1"/>
    <property type="molecule type" value="Genomic_DNA"/>
</dbReference>
<comment type="caution">
    <text evidence="1">The sequence shown here is derived from an EMBL/GenBank/DDBJ whole genome shotgun (WGS) entry which is preliminary data.</text>
</comment>
<evidence type="ECO:0000313" key="1">
    <source>
        <dbReference type="EMBL" id="RRN45532.1"/>
    </source>
</evidence>
<sequence>MPVHLVVSFRRGWKTVVPAVSVWCDGRKIIRLPDTRTQGKGARTVRCLINVRHAAAVYVLRGMKTTKKAKNFLL</sequence>